<protein>
    <submittedName>
        <fullName evidence="2">Uncharacterized protein</fullName>
    </submittedName>
</protein>
<dbReference type="Proteomes" id="UP000324222">
    <property type="component" value="Unassembled WGS sequence"/>
</dbReference>
<feature type="region of interest" description="Disordered" evidence="1">
    <location>
        <begin position="33"/>
        <end position="82"/>
    </location>
</feature>
<organism evidence="2 3">
    <name type="scientific">Portunus trituberculatus</name>
    <name type="common">Swimming crab</name>
    <name type="synonym">Neptunus trituberculatus</name>
    <dbReference type="NCBI Taxonomy" id="210409"/>
    <lineage>
        <taxon>Eukaryota</taxon>
        <taxon>Metazoa</taxon>
        <taxon>Ecdysozoa</taxon>
        <taxon>Arthropoda</taxon>
        <taxon>Crustacea</taxon>
        <taxon>Multicrustacea</taxon>
        <taxon>Malacostraca</taxon>
        <taxon>Eumalacostraca</taxon>
        <taxon>Eucarida</taxon>
        <taxon>Decapoda</taxon>
        <taxon>Pleocyemata</taxon>
        <taxon>Brachyura</taxon>
        <taxon>Eubrachyura</taxon>
        <taxon>Portunoidea</taxon>
        <taxon>Portunidae</taxon>
        <taxon>Portuninae</taxon>
        <taxon>Portunus</taxon>
    </lineage>
</organism>
<accession>A0A5B7DTL8</accession>
<keyword evidence="3" id="KW-1185">Reference proteome</keyword>
<feature type="compositionally biased region" description="Basic residues" evidence="1">
    <location>
        <begin position="33"/>
        <end position="54"/>
    </location>
</feature>
<evidence type="ECO:0000313" key="2">
    <source>
        <dbReference type="EMBL" id="MPC24615.1"/>
    </source>
</evidence>
<comment type="caution">
    <text evidence="2">The sequence shown here is derived from an EMBL/GenBank/DDBJ whole genome shotgun (WGS) entry which is preliminary data.</text>
</comment>
<reference evidence="2 3" key="1">
    <citation type="submission" date="2019-05" db="EMBL/GenBank/DDBJ databases">
        <title>Another draft genome of Portunus trituberculatus and its Hox gene families provides insights of decapod evolution.</title>
        <authorList>
            <person name="Jeong J.-H."/>
            <person name="Song I."/>
            <person name="Kim S."/>
            <person name="Choi T."/>
            <person name="Kim D."/>
            <person name="Ryu S."/>
            <person name="Kim W."/>
        </authorList>
    </citation>
    <scope>NUCLEOTIDE SEQUENCE [LARGE SCALE GENOMIC DNA]</scope>
    <source>
        <tissue evidence="2">Muscle</tissue>
    </source>
</reference>
<evidence type="ECO:0000313" key="3">
    <source>
        <dbReference type="Proteomes" id="UP000324222"/>
    </source>
</evidence>
<gene>
    <name evidence="2" type="ORF">E2C01_017703</name>
</gene>
<evidence type="ECO:0000256" key="1">
    <source>
        <dbReference type="SAM" id="MobiDB-lite"/>
    </source>
</evidence>
<dbReference type="EMBL" id="VSRR010001351">
    <property type="protein sequence ID" value="MPC24615.1"/>
    <property type="molecule type" value="Genomic_DNA"/>
</dbReference>
<name>A0A5B7DTL8_PORTR</name>
<proteinExistence type="predicted"/>
<sequence>MRLAQLNRGIRTRREDEDLLVLGETKQDETGLIRRRRRGVVTGKARRRGDKKVKGRDDRPAARQSDFPNGSEPAPRDSLESA</sequence>
<dbReference type="AlphaFoldDB" id="A0A5B7DTL8"/>